<organism evidence="1 2">
    <name type="scientific">Pleurodeles waltl</name>
    <name type="common">Iberian ribbed newt</name>
    <dbReference type="NCBI Taxonomy" id="8319"/>
    <lineage>
        <taxon>Eukaryota</taxon>
        <taxon>Metazoa</taxon>
        <taxon>Chordata</taxon>
        <taxon>Craniata</taxon>
        <taxon>Vertebrata</taxon>
        <taxon>Euteleostomi</taxon>
        <taxon>Amphibia</taxon>
        <taxon>Batrachia</taxon>
        <taxon>Caudata</taxon>
        <taxon>Salamandroidea</taxon>
        <taxon>Salamandridae</taxon>
        <taxon>Pleurodelinae</taxon>
        <taxon>Pleurodeles</taxon>
    </lineage>
</organism>
<dbReference type="AlphaFoldDB" id="A0AAV7W1S4"/>
<dbReference type="EMBL" id="JANPWB010000002">
    <property type="protein sequence ID" value="KAJ1206901.1"/>
    <property type="molecule type" value="Genomic_DNA"/>
</dbReference>
<protein>
    <submittedName>
        <fullName evidence="1">Uncharacterized protein</fullName>
    </submittedName>
</protein>
<dbReference type="Proteomes" id="UP001066276">
    <property type="component" value="Chromosome 1_2"/>
</dbReference>
<name>A0AAV7W1S4_PLEWA</name>
<keyword evidence="2" id="KW-1185">Reference proteome</keyword>
<reference evidence="1" key="1">
    <citation type="journal article" date="2022" name="bioRxiv">
        <title>Sequencing and chromosome-scale assembly of the giantPleurodeles waltlgenome.</title>
        <authorList>
            <person name="Brown T."/>
            <person name="Elewa A."/>
            <person name="Iarovenko S."/>
            <person name="Subramanian E."/>
            <person name="Araus A.J."/>
            <person name="Petzold A."/>
            <person name="Susuki M."/>
            <person name="Suzuki K.-i.T."/>
            <person name="Hayashi T."/>
            <person name="Toyoda A."/>
            <person name="Oliveira C."/>
            <person name="Osipova E."/>
            <person name="Leigh N.D."/>
            <person name="Simon A."/>
            <person name="Yun M.H."/>
        </authorList>
    </citation>
    <scope>NUCLEOTIDE SEQUENCE</scope>
    <source>
        <strain evidence="1">20211129_DDA</strain>
        <tissue evidence="1">Liver</tissue>
    </source>
</reference>
<accession>A0AAV7W1S4</accession>
<comment type="caution">
    <text evidence="1">The sequence shown here is derived from an EMBL/GenBank/DDBJ whole genome shotgun (WGS) entry which is preliminary data.</text>
</comment>
<evidence type="ECO:0000313" key="2">
    <source>
        <dbReference type="Proteomes" id="UP001066276"/>
    </source>
</evidence>
<sequence>MCGTAVCFCCSNNCKVFIEKAIAAYLKGNDARCLHLTQLHVQHQRMSKTHADSVRSAAPASAFGALLHGTAKVALKRCPTHVDKVTSHARMHIITARQLSLGIQIADRIPLRRILRDIADFEH</sequence>
<evidence type="ECO:0000313" key="1">
    <source>
        <dbReference type="EMBL" id="KAJ1206901.1"/>
    </source>
</evidence>
<proteinExistence type="predicted"/>
<gene>
    <name evidence="1" type="ORF">NDU88_002294</name>
</gene>